<sequence>MELSGPSISFPAACLHQPKRPHAQPPTAMKVSWLSTVENHCRPGTPIQRRWSFTPLSSPHSWPEILKFTSPGTFLARLYEKCAQNP</sequence>
<name>A0A545UXK1_9HYPO</name>
<dbReference type="AlphaFoldDB" id="A0A545UXK1"/>
<reference evidence="1 2" key="1">
    <citation type="journal article" date="2019" name="Appl. Microbiol. Biotechnol.">
        <title>Genome sequence of Isaria javanica and comparative genome analysis insights into family S53 peptidase evolution in fungal entomopathogens.</title>
        <authorList>
            <person name="Lin R."/>
            <person name="Zhang X."/>
            <person name="Xin B."/>
            <person name="Zou M."/>
            <person name="Gao Y."/>
            <person name="Qin F."/>
            <person name="Hu Q."/>
            <person name="Xie B."/>
            <person name="Cheng X."/>
        </authorList>
    </citation>
    <scope>NUCLEOTIDE SEQUENCE [LARGE SCALE GENOMIC DNA]</scope>
    <source>
        <strain evidence="1 2">IJ1G</strain>
    </source>
</reference>
<accession>A0A545UXK1</accession>
<comment type="caution">
    <text evidence="1">The sequence shown here is derived from an EMBL/GenBank/DDBJ whole genome shotgun (WGS) entry which is preliminary data.</text>
</comment>
<evidence type="ECO:0000313" key="1">
    <source>
        <dbReference type="EMBL" id="TQV94189.1"/>
    </source>
</evidence>
<keyword evidence="2" id="KW-1185">Reference proteome</keyword>
<protein>
    <submittedName>
        <fullName evidence="1">Uncharacterized protein</fullName>
    </submittedName>
</protein>
<evidence type="ECO:0000313" key="2">
    <source>
        <dbReference type="Proteomes" id="UP000315783"/>
    </source>
</evidence>
<proteinExistence type="predicted"/>
<gene>
    <name evidence="1" type="ORF">IF1G_07068</name>
</gene>
<dbReference type="EMBL" id="SPUK01000010">
    <property type="protein sequence ID" value="TQV94189.1"/>
    <property type="molecule type" value="Genomic_DNA"/>
</dbReference>
<dbReference type="Proteomes" id="UP000315783">
    <property type="component" value="Unassembled WGS sequence"/>
</dbReference>
<organism evidence="1 2">
    <name type="scientific">Cordyceps javanica</name>
    <dbReference type="NCBI Taxonomy" id="43265"/>
    <lineage>
        <taxon>Eukaryota</taxon>
        <taxon>Fungi</taxon>
        <taxon>Dikarya</taxon>
        <taxon>Ascomycota</taxon>
        <taxon>Pezizomycotina</taxon>
        <taxon>Sordariomycetes</taxon>
        <taxon>Hypocreomycetidae</taxon>
        <taxon>Hypocreales</taxon>
        <taxon>Cordycipitaceae</taxon>
        <taxon>Cordyceps</taxon>
    </lineage>
</organism>